<dbReference type="AlphaFoldDB" id="A0A3P3XS31"/>
<name>A0A3P3XS31_9SPIR</name>
<reference evidence="2" key="1">
    <citation type="submission" date="2017-02" db="EMBL/GenBank/DDBJ databases">
        <authorList>
            <person name="Regsiter A."/>
            <person name="William W."/>
        </authorList>
    </citation>
    <scope>NUCLEOTIDE SEQUENCE</scope>
    <source>
        <strain evidence="2">BdmA 4</strain>
    </source>
</reference>
<evidence type="ECO:0000313" key="2">
    <source>
        <dbReference type="EMBL" id="SLM19095.1"/>
    </source>
</evidence>
<feature type="signal peptide" evidence="1">
    <location>
        <begin position="1"/>
        <end position="22"/>
    </location>
</feature>
<keyword evidence="1" id="KW-0732">Signal</keyword>
<dbReference type="EMBL" id="FWDO01000005">
    <property type="protein sequence ID" value="SLM19095.1"/>
    <property type="molecule type" value="Genomic_DNA"/>
</dbReference>
<protein>
    <recommendedName>
        <fullName evidence="3">Outer membrane protein beta-barrel domain-containing protein</fullName>
    </recommendedName>
</protein>
<organism evidence="2">
    <name type="scientific">uncultured spirochete</name>
    <dbReference type="NCBI Taxonomy" id="156406"/>
    <lineage>
        <taxon>Bacteria</taxon>
        <taxon>Pseudomonadati</taxon>
        <taxon>Spirochaetota</taxon>
        <taxon>Spirochaetia</taxon>
        <taxon>Spirochaetales</taxon>
        <taxon>environmental samples</taxon>
    </lineage>
</organism>
<evidence type="ECO:0008006" key="3">
    <source>
        <dbReference type="Google" id="ProtNLM"/>
    </source>
</evidence>
<feature type="chain" id="PRO_5018013466" description="Outer membrane protein beta-barrel domain-containing protein" evidence="1">
    <location>
        <begin position="23"/>
        <end position="230"/>
    </location>
</feature>
<evidence type="ECO:0000256" key="1">
    <source>
        <dbReference type="SAM" id="SignalP"/>
    </source>
</evidence>
<gene>
    <name evidence="2" type="ORF">SPIRO4BDMA_50610</name>
</gene>
<accession>A0A3P3XS31</accession>
<proteinExistence type="predicted"/>
<sequence length="230" mass="24927">MKTKKLIIAAIISLFMLGSAFADGADPKTVTPAWVTEKQLTQQAQAQEQAEAEAPKPKNFNVFFIGYDYPTLSGPLASHLTGWNSPVNFSLGIESSNTSGSSFLSGLELEFFITTNDQGMRLQMNDMVMAGYSFNIKPVRFNVGARLGLSLLDVTDDDPANPTYMALGGIIGPEASLYAELAPDFWLWARGRYSMAYYFTIDSSGGANPIDSGDNTLNCVSLEAGLAFRM</sequence>